<dbReference type="EC" id="3.1.3.12" evidence="3"/>
<dbReference type="InterPro" id="IPR006379">
    <property type="entry name" value="HAD-SF_hydro_IIB"/>
</dbReference>
<dbReference type="NCBIfam" id="TIGR01484">
    <property type="entry name" value="HAD-SF-IIB"/>
    <property type="match status" value="1"/>
</dbReference>
<evidence type="ECO:0000256" key="4">
    <source>
        <dbReference type="ARBA" id="ARBA00022801"/>
    </source>
</evidence>
<keyword evidence="6" id="KW-1185">Reference proteome</keyword>
<comment type="caution">
    <text evidence="5">The sequence shown here is derived from an EMBL/GenBank/DDBJ whole genome shotgun (WGS) entry which is preliminary data.</text>
</comment>
<proteinExistence type="inferred from homology"/>
<accession>A0ABW1EGC9</accession>
<dbReference type="RefSeq" id="WP_263338738.1">
    <property type="nucleotide sequence ID" value="NZ_JAGSYH010000004.1"/>
</dbReference>
<name>A0ABW1EGC9_9BACT</name>
<keyword evidence="4" id="KW-0378">Hydrolase</keyword>
<dbReference type="Gene3D" id="3.30.70.1020">
    <property type="entry name" value="Trehalose-6-phosphate phosphatase related protein, domain 2"/>
    <property type="match status" value="1"/>
</dbReference>
<comment type="pathway">
    <text evidence="1">Glycan biosynthesis; trehalose biosynthesis.</text>
</comment>
<evidence type="ECO:0000256" key="1">
    <source>
        <dbReference type="ARBA" id="ARBA00005199"/>
    </source>
</evidence>
<dbReference type="PANTHER" id="PTHR43768">
    <property type="entry name" value="TREHALOSE 6-PHOSPHATE PHOSPHATASE"/>
    <property type="match status" value="1"/>
</dbReference>
<dbReference type="InterPro" id="IPR003337">
    <property type="entry name" value="Trehalose_PPase"/>
</dbReference>
<evidence type="ECO:0000256" key="3">
    <source>
        <dbReference type="ARBA" id="ARBA00013086"/>
    </source>
</evidence>
<dbReference type="PANTHER" id="PTHR43768:SF3">
    <property type="entry name" value="TREHALOSE 6-PHOSPHATE PHOSPHATASE"/>
    <property type="match status" value="1"/>
</dbReference>
<organism evidence="5 6">
    <name type="scientific">Acidicapsa dinghuensis</name>
    <dbReference type="NCBI Taxonomy" id="2218256"/>
    <lineage>
        <taxon>Bacteria</taxon>
        <taxon>Pseudomonadati</taxon>
        <taxon>Acidobacteriota</taxon>
        <taxon>Terriglobia</taxon>
        <taxon>Terriglobales</taxon>
        <taxon>Acidobacteriaceae</taxon>
        <taxon>Acidicapsa</taxon>
    </lineage>
</organism>
<dbReference type="Pfam" id="PF02358">
    <property type="entry name" value="Trehalose_PPase"/>
    <property type="match status" value="1"/>
</dbReference>
<comment type="similarity">
    <text evidence="2">Belongs to the trehalose phosphatase family.</text>
</comment>
<reference evidence="6" key="1">
    <citation type="journal article" date="2019" name="Int. J. Syst. Evol. Microbiol.">
        <title>The Global Catalogue of Microorganisms (GCM) 10K type strain sequencing project: providing services to taxonomists for standard genome sequencing and annotation.</title>
        <authorList>
            <consortium name="The Broad Institute Genomics Platform"/>
            <consortium name="The Broad Institute Genome Sequencing Center for Infectious Disease"/>
            <person name="Wu L."/>
            <person name="Ma J."/>
        </authorList>
    </citation>
    <scope>NUCLEOTIDE SEQUENCE [LARGE SCALE GENOMIC DNA]</scope>
    <source>
        <strain evidence="6">JCM 4087</strain>
    </source>
</reference>
<dbReference type="InterPro" id="IPR044651">
    <property type="entry name" value="OTSB-like"/>
</dbReference>
<sequence>MTTLLETQMQVAPEAEESTKRLDAFFSKLSRASESALLLDYDGTLAPFRVDASKARPWAGIEALIEAIQECEGARVVFVTGRPAHSAARLLQLKRKPEIWGLHGAEHLLPDGTLERMLQAEVAMQAIEDAREAIEEAHLGFRVEHKLNSVGVHWRGKAFESSKIAQEQAWDLMRRYTHIPTVKLLRFDGGFELRAGNHKGDAVKAIRAELSDDAAVAYLGDDTTDEDAFEALGDEGLSVLVRKVWRSTAAQAWIKPPEELRRFLNRWKRTVCSQASTT</sequence>
<dbReference type="Proteomes" id="UP001596091">
    <property type="component" value="Unassembled WGS sequence"/>
</dbReference>
<dbReference type="EMBL" id="JBHSPH010000002">
    <property type="protein sequence ID" value="MFC5862300.1"/>
    <property type="molecule type" value="Genomic_DNA"/>
</dbReference>
<evidence type="ECO:0000313" key="6">
    <source>
        <dbReference type="Proteomes" id="UP001596091"/>
    </source>
</evidence>
<protein>
    <recommendedName>
        <fullName evidence="3">trehalose-phosphatase</fullName>
        <ecNumber evidence="3">3.1.3.12</ecNumber>
    </recommendedName>
</protein>
<gene>
    <name evidence="5" type="ORF">ACFPT7_08345</name>
</gene>
<dbReference type="SUPFAM" id="SSF56784">
    <property type="entry name" value="HAD-like"/>
    <property type="match status" value="1"/>
</dbReference>
<dbReference type="Gene3D" id="3.40.50.1000">
    <property type="entry name" value="HAD superfamily/HAD-like"/>
    <property type="match status" value="1"/>
</dbReference>
<dbReference type="InterPro" id="IPR023214">
    <property type="entry name" value="HAD_sf"/>
</dbReference>
<dbReference type="InterPro" id="IPR036412">
    <property type="entry name" value="HAD-like_sf"/>
</dbReference>
<evidence type="ECO:0000256" key="2">
    <source>
        <dbReference type="ARBA" id="ARBA00008770"/>
    </source>
</evidence>
<evidence type="ECO:0000313" key="5">
    <source>
        <dbReference type="EMBL" id="MFC5862300.1"/>
    </source>
</evidence>